<protein>
    <submittedName>
        <fullName evidence="2">Uncharacterized protein</fullName>
    </submittedName>
</protein>
<organism evidence="2 3">
    <name type="scientific">Paraburkholderia fungorum</name>
    <dbReference type="NCBI Taxonomy" id="134537"/>
    <lineage>
        <taxon>Bacteria</taxon>
        <taxon>Pseudomonadati</taxon>
        <taxon>Pseudomonadota</taxon>
        <taxon>Betaproteobacteria</taxon>
        <taxon>Burkholderiales</taxon>
        <taxon>Burkholderiaceae</taxon>
        <taxon>Paraburkholderia</taxon>
    </lineage>
</organism>
<accession>A0A1H1HM82</accession>
<evidence type="ECO:0000313" key="3">
    <source>
        <dbReference type="Proteomes" id="UP000183487"/>
    </source>
</evidence>
<evidence type="ECO:0000313" key="2">
    <source>
        <dbReference type="EMBL" id="SDR26615.1"/>
    </source>
</evidence>
<evidence type="ECO:0000256" key="1">
    <source>
        <dbReference type="SAM" id="MobiDB-lite"/>
    </source>
</evidence>
<feature type="region of interest" description="Disordered" evidence="1">
    <location>
        <begin position="32"/>
        <end position="75"/>
    </location>
</feature>
<name>A0A1H1HM82_9BURK</name>
<sequence>MRMNDDAQPRRMSRIINSRMTAPITAVMIEPIQPPPSEMCSTPASQPPMNAPTIPTMMSTIRPKPPPLTSTPASQPAIAPMMSHAMMPCSIFETPWLCVKKSR</sequence>
<dbReference type="Proteomes" id="UP000183487">
    <property type="component" value="Unassembled WGS sequence"/>
</dbReference>
<gene>
    <name evidence="2" type="ORF">SAMN05443245_4076</name>
</gene>
<keyword evidence="3" id="KW-1185">Reference proteome</keyword>
<dbReference type="EMBL" id="FNKP01000002">
    <property type="protein sequence ID" value="SDR26615.1"/>
    <property type="molecule type" value="Genomic_DNA"/>
</dbReference>
<reference evidence="3" key="1">
    <citation type="submission" date="2016-10" db="EMBL/GenBank/DDBJ databases">
        <authorList>
            <person name="Varghese N."/>
        </authorList>
    </citation>
    <scope>NUCLEOTIDE SEQUENCE [LARGE SCALE GENOMIC DNA]</scope>
    <source>
        <strain evidence="3">GAS106B</strain>
    </source>
</reference>
<proteinExistence type="predicted"/>
<dbReference type="AlphaFoldDB" id="A0A1H1HM82"/>